<evidence type="ECO:0000313" key="1">
    <source>
        <dbReference type="EMBL" id="OMO92117.1"/>
    </source>
</evidence>
<proteinExistence type="predicted"/>
<organism evidence="1 2">
    <name type="scientific">Corchorus olitorius</name>
    <dbReference type="NCBI Taxonomy" id="93759"/>
    <lineage>
        <taxon>Eukaryota</taxon>
        <taxon>Viridiplantae</taxon>
        <taxon>Streptophyta</taxon>
        <taxon>Embryophyta</taxon>
        <taxon>Tracheophyta</taxon>
        <taxon>Spermatophyta</taxon>
        <taxon>Magnoliopsida</taxon>
        <taxon>eudicotyledons</taxon>
        <taxon>Gunneridae</taxon>
        <taxon>Pentapetalae</taxon>
        <taxon>rosids</taxon>
        <taxon>malvids</taxon>
        <taxon>Malvales</taxon>
        <taxon>Malvaceae</taxon>
        <taxon>Grewioideae</taxon>
        <taxon>Apeibeae</taxon>
        <taxon>Corchorus</taxon>
    </lineage>
</organism>
<sequence length="185" mass="20329">MASIEDKNIIKVSDADPFICRNINIHSQNSPMIGNRDIIPGEISPSPSTLFLPLFSTRISRTKNTQKRHQKILIQRIPNKANIPIPHQTQESPGINSLQAAIFGHPFPGIDGFHIVPLVLKTIPGVSMKWAGIIIERLRLGGVQDPISIEKVARRRSKELFSRGSGRIAVAVADLMGAGRSHDLP</sequence>
<reference evidence="2" key="1">
    <citation type="submission" date="2013-09" db="EMBL/GenBank/DDBJ databases">
        <title>Corchorus olitorius genome sequencing.</title>
        <authorList>
            <person name="Alam M."/>
            <person name="Haque M.S."/>
            <person name="Islam M.S."/>
            <person name="Emdad E.M."/>
            <person name="Islam M.M."/>
            <person name="Ahmed B."/>
            <person name="Halim A."/>
            <person name="Hossen Q.M.M."/>
            <person name="Hossain M.Z."/>
            <person name="Ahmed R."/>
            <person name="Khan M.M."/>
            <person name="Islam R."/>
            <person name="Rashid M.M."/>
            <person name="Khan S.A."/>
            <person name="Rahman M.S."/>
            <person name="Alam M."/>
            <person name="Yahiya A.S."/>
            <person name="Khan M.S."/>
            <person name="Azam M.S."/>
            <person name="Haque T."/>
            <person name="Lashkar M.Z.H."/>
            <person name="Akhand A.I."/>
            <person name="Morshed G."/>
            <person name="Roy S."/>
            <person name="Uddin K.S."/>
            <person name="Rabeya T."/>
            <person name="Hossain A.S."/>
            <person name="Chowdhury A."/>
            <person name="Snigdha A.R."/>
            <person name="Mortoza M.S."/>
            <person name="Matin S.A."/>
            <person name="Hoque S.M.E."/>
            <person name="Islam M.K."/>
            <person name="Roy D.K."/>
            <person name="Haider R."/>
            <person name="Moosa M.M."/>
            <person name="Elias S.M."/>
            <person name="Hasan A.M."/>
            <person name="Jahan S."/>
            <person name="Shafiuddin M."/>
            <person name="Mahmood N."/>
            <person name="Shommy N.S."/>
        </authorList>
    </citation>
    <scope>NUCLEOTIDE SEQUENCE [LARGE SCALE GENOMIC DNA]</scope>
    <source>
        <strain evidence="2">cv. O-4</strain>
    </source>
</reference>
<accession>A0A1R3JBG1</accession>
<gene>
    <name evidence="1" type="ORF">COLO4_17853</name>
</gene>
<dbReference type="Proteomes" id="UP000187203">
    <property type="component" value="Unassembled WGS sequence"/>
</dbReference>
<dbReference type="AlphaFoldDB" id="A0A1R3JBG1"/>
<evidence type="ECO:0000313" key="2">
    <source>
        <dbReference type="Proteomes" id="UP000187203"/>
    </source>
</evidence>
<keyword evidence="2" id="KW-1185">Reference proteome</keyword>
<comment type="caution">
    <text evidence="1">The sequence shown here is derived from an EMBL/GenBank/DDBJ whole genome shotgun (WGS) entry which is preliminary data.</text>
</comment>
<name>A0A1R3JBG1_9ROSI</name>
<dbReference type="EMBL" id="AWUE01016392">
    <property type="protein sequence ID" value="OMO92117.1"/>
    <property type="molecule type" value="Genomic_DNA"/>
</dbReference>
<protein>
    <submittedName>
        <fullName evidence="1">Uncharacterized protein</fullName>
    </submittedName>
</protein>